<dbReference type="SMART" id="SM01086">
    <property type="entry name" value="ClpB_D2-small"/>
    <property type="match status" value="1"/>
</dbReference>
<dbReference type="InterPro" id="IPR050052">
    <property type="entry name" value="ATP-dep_Clp_protease_ClpX"/>
</dbReference>
<dbReference type="SUPFAM" id="SSF52540">
    <property type="entry name" value="P-loop containing nucleoside triphosphate hydrolases"/>
    <property type="match status" value="1"/>
</dbReference>
<evidence type="ECO:0000256" key="4">
    <source>
        <dbReference type="ARBA" id="ARBA00022840"/>
    </source>
</evidence>
<keyword evidence="1 6" id="KW-0479">Metal-binding</keyword>
<feature type="domain" description="TIR" evidence="7">
    <location>
        <begin position="415"/>
        <end position="555"/>
    </location>
</feature>
<dbReference type="PROSITE" id="PS50104">
    <property type="entry name" value="TIR"/>
    <property type="match status" value="1"/>
</dbReference>
<evidence type="ECO:0000259" key="8">
    <source>
        <dbReference type="PROSITE" id="PS51902"/>
    </source>
</evidence>
<dbReference type="SUPFAM" id="SSF52200">
    <property type="entry name" value="Toll/Interleukin receptor TIR domain"/>
    <property type="match status" value="1"/>
</dbReference>
<dbReference type="InterPro" id="IPR019489">
    <property type="entry name" value="Clp_ATPase_C"/>
</dbReference>
<dbReference type="InterPro" id="IPR027417">
    <property type="entry name" value="P-loop_NTPase"/>
</dbReference>
<dbReference type="InterPro" id="IPR010603">
    <property type="entry name" value="Znf_CppX_C4"/>
</dbReference>
<proteinExistence type="inferred from homology"/>
<evidence type="ECO:0000256" key="5">
    <source>
        <dbReference type="ARBA" id="ARBA00023186"/>
    </source>
</evidence>
<feature type="domain" description="ClpX-type ZB" evidence="8">
    <location>
        <begin position="1"/>
        <end position="50"/>
    </location>
</feature>
<keyword evidence="2" id="KW-0547">Nucleotide-binding</keyword>
<dbReference type="PROSITE" id="PS51902">
    <property type="entry name" value="CLPX_ZB"/>
    <property type="match status" value="1"/>
</dbReference>
<accession>A0ABT9R4D6</accession>
<comment type="similarity">
    <text evidence="6">Belongs to the ClpX chaperone family.</text>
</comment>
<gene>
    <name evidence="9" type="ORF">J2S55_002940</name>
</gene>
<dbReference type="RefSeq" id="WP_306860765.1">
    <property type="nucleotide sequence ID" value="NZ_JAUSRB010000002.1"/>
</dbReference>
<keyword evidence="5 6" id="KW-0143">Chaperone</keyword>
<evidence type="ECO:0000256" key="3">
    <source>
        <dbReference type="ARBA" id="ARBA00022833"/>
    </source>
</evidence>
<dbReference type="Pfam" id="PF13676">
    <property type="entry name" value="TIR_2"/>
    <property type="match status" value="1"/>
</dbReference>
<name>A0ABT9R4D6_9ACTN</name>
<dbReference type="InterPro" id="IPR035897">
    <property type="entry name" value="Toll_tir_struct_dom_sf"/>
</dbReference>
<dbReference type="SMART" id="SM00994">
    <property type="entry name" value="zf-C4_ClpX"/>
    <property type="match status" value="1"/>
</dbReference>
<dbReference type="InterPro" id="IPR059188">
    <property type="entry name" value="Znf_CLPX-like"/>
</dbReference>
<dbReference type="GO" id="GO:0006508">
    <property type="term" value="P:proteolysis"/>
    <property type="evidence" value="ECO:0007669"/>
    <property type="project" value="UniProtKB-KW"/>
</dbReference>
<dbReference type="Pfam" id="PF07724">
    <property type="entry name" value="AAA_2"/>
    <property type="match status" value="1"/>
</dbReference>
<feature type="binding site" evidence="6">
    <location>
        <position position="9"/>
    </location>
    <ligand>
        <name>Zn(2+)</name>
        <dbReference type="ChEBI" id="CHEBI:29105"/>
    </ligand>
</feature>
<comment type="caution">
    <text evidence="9">The sequence shown here is derived from an EMBL/GenBank/DDBJ whole genome shotgun (WGS) entry which is preliminary data.</text>
</comment>
<feature type="binding site" evidence="6">
    <location>
        <position position="34"/>
    </location>
    <ligand>
        <name>Zn(2+)</name>
        <dbReference type="ChEBI" id="CHEBI:29105"/>
    </ligand>
</feature>
<dbReference type="EMBL" id="JAUSRB010000002">
    <property type="protein sequence ID" value="MDP9863674.1"/>
    <property type="molecule type" value="Genomic_DNA"/>
</dbReference>
<dbReference type="PANTHER" id="PTHR48102:SF7">
    <property type="entry name" value="ATP-DEPENDENT CLP PROTEASE ATP-BINDING SUBUNIT CLPX-LIKE, MITOCHONDRIAL"/>
    <property type="match status" value="1"/>
</dbReference>
<feature type="binding site" evidence="6">
    <location>
        <position position="12"/>
    </location>
    <ligand>
        <name>Zn(2+)</name>
        <dbReference type="ChEBI" id="CHEBI:29105"/>
    </ligand>
</feature>
<reference evidence="9 10" key="1">
    <citation type="submission" date="2023-07" db="EMBL/GenBank/DDBJ databases">
        <title>Sequencing the genomes of 1000 actinobacteria strains.</title>
        <authorList>
            <person name="Klenk H.-P."/>
        </authorList>
    </citation>
    <scope>NUCLEOTIDE SEQUENCE [LARGE SCALE GENOMIC DNA]</scope>
    <source>
        <strain evidence="9 10">DSM 44109</strain>
    </source>
</reference>
<dbReference type="Gene3D" id="6.20.220.10">
    <property type="entry name" value="ClpX chaperone, C4-type zinc finger domain"/>
    <property type="match status" value="1"/>
</dbReference>
<dbReference type="Gene3D" id="1.10.8.60">
    <property type="match status" value="1"/>
</dbReference>
<keyword evidence="4 9" id="KW-0067">ATP-binding</keyword>
<dbReference type="SMART" id="SM00382">
    <property type="entry name" value="AAA"/>
    <property type="match status" value="1"/>
</dbReference>
<keyword evidence="9" id="KW-0378">Hydrolase</keyword>
<dbReference type="Pfam" id="PF10431">
    <property type="entry name" value="ClpB_D2-small"/>
    <property type="match status" value="1"/>
</dbReference>
<dbReference type="InterPro" id="IPR000157">
    <property type="entry name" value="TIR_dom"/>
</dbReference>
<evidence type="ECO:0000259" key="7">
    <source>
        <dbReference type="PROSITE" id="PS50104"/>
    </source>
</evidence>
<feature type="binding site" evidence="6">
    <location>
        <position position="31"/>
    </location>
    <ligand>
        <name>Zn(2+)</name>
        <dbReference type="ChEBI" id="CHEBI:29105"/>
    </ligand>
</feature>
<keyword evidence="9" id="KW-0645">Protease</keyword>
<dbReference type="Proteomes" id="UP001230426">
    <property type="component" value="Unassembled WGS sequence"/>
</dbReference>
<dbReference type="NCBIfam" id="NF003745">
    <property type="entry name" value="PRK05342.1"/>
    <property type="match status" value="1"/>
</dbReference>
<sequence>MESVEITYCSFCNKSQHEVVKVIAGPEVYICDECVELCNEILSEEKAEDDKKSKKRKFHDIARAEPPRPSWLYDRLSDYVIGQEEAKRDVAVAVHRHFLRSRVRGAHGYDKNNLLLIGPTGSGKTLLAKALAAALDLPLAIVDATTYTEAGYVGEDVEGMFKDLLKVAGGNREAAESGIIYIDEIDKLARKSVNPSITRDVSGEGVQQALLNILSGTDVTYDPKSNRKHPSSDRTAVNTEGILFIGGGSFEGLTRIVADRLVRTRLKTPQQVAAEPGRILTEAGQEDLIAFGLMPEFAARFTTISAFEPLSADHLRSILHSTPQSPIRQYQALLSEHRCDLTVTDGAVEELVQRALREQAGARGLHRVLDRTMRDVLFLLPDRKDIHSCLVDEDVVRGARPATLLDKKGRPVAVKRDRVFISYSRKDRAWLTELTTMLGPLIRNNALNVWYDQEIKPSRLWRDEINQALASTSVAVMLVSPEFLNSTFITAEELPYFLKAAKTENVKILWVLVENCLYEETPIAAYQAAHDIRTPLAALPRARRQEAWLRICQRIKQAAES</sequence>
<dbReference type="InterPro" id="IPR003959">
    <property type="entry name" value="ATPase_AAA_core"/>
</dbReference>
<organism evidence="9 10">
    <name type="scientific">Streptosporangium brasiliense</name>
    <dbReference type="NCBI Taxonomy" id="47480"/>
    <lineage>
        <taxon>Bacteria</taxon>
        <taxon>Bacillati</taxon>
        <taxon>Actinomycetota</taxon>
        <taxon>Actinomycetes</taxon>
        <taxon>Streptosporangiales</taxon>
        <taxon>Streptosporangiaceae</taxon>
        <taxon>Streptosporangium</taxon>
    </lineage>
</organism>
<dbReference type="InterPro" id="IPR038366">
    <property type="entry name" value="Znf_CppX_C4_sf"/>
</dbReference>
<dbReference type="NCBIfam" id="TIGR00382">
    <property type="entry name" value="clpX"/>
    <property type="match status" value="1"/>
</dbReference>
<dbReference type="Gene3D" id="3.40.50.10140">
    <property type="entry name" value="Toll/interleukin-1 receptor homology (TIR) domain"/>
    <property type="match status" value="1"/>
</dbReference>
<dbReference type="Gene3D" id="3.40.50.300">
    <property type="entry name" value="P-loop containing nucleotide triphosphate hydrolases"/>
    <property type="match status" value="1"/>
</dbReference>
<dbReference type="InterPro" id="IPR003593">
    <property type="entry name" value="AAA+_ATPase"/>
</dbReference>
<evidence type="ECO:0000256" key="1">
    <source>
        <dbReference type="ARBA" id="ARBA00022723"/>
    </source>
</evidence>
<dbReference type="InterPro" id="IPR004487">
    <property type="entry name" value="Clp_protease_ATP-bd_su_ClpX"/>
</dbReference>
<keyword evidence="3 6" id="KW-0862">Zinc</keyword>
<dbReference type="GO" id="GO:0008233">
    <property type="term" value="F:peptidase activity"/>
    <property type="evidence" value="ECO:0007669"/>
    <property type="project" value="UniProtKB-KW"/>
</dbReference>
<protein>
    <submittedName>
        <fullName evidence="9">ATP-dependent Clp protease ATP-binding subunit ClpX</fullName>
    </submittedName>
</protein>
<dbReference type="Pfam" id="PF06689">
    <property type="entry name" value="zf-C4_ClpX"/>
    <property type="match status" value="1"/>
</dbReference>
<evidence type="ECO:0000313" key="9">
    <source>
        <dbReference type="EMBL" id="MDP9863674.1"/>
    </source>
</evidence>
<evidence type="ECO:0000256" key="2">
    <source>
        <dbReference type="ARBA" id="ARBA00022741"/>
    </source>
</evidence>
<dbReference type="PANTHER" id="PTHR48102">
    <property type="entry name" value="ATP-DEPENDENT CLP PROTEASE ATP-BINDING SUBUNIT CLPX-LIKE, MITOCHONDRIAL-RELATED"/>
    <property type="match status" value="1"/>
</dbReference>
<keyword evidence="10" id="KW-1185">Reference proteome</keyword>
<evidence type="ECO:0000313" key="10">
    <source>
        <dbReference type="Proteomes" id="UP001230426"/>
    </source>
</evidence>
<dbReference type="GO" id="GO:0005524">
    <property type="term" value="F:ATP binding"/>
    <property type="evidence" value="ECO:0007669"/>
    <property type="project" value="UniProtKB-KW"/>
</dbReference>
<evidence type="ECO:0000256" key="6">
    <source>
        <dbReference type="PROSITE-ProRule" id="PRU01250"/>
    </source>
</evidence>
<dbReference type="SUPFAM" id="SSF57716">
    <property type="entry name" value="Glucocorticoid receptor-like (DNA-binding domain)"/>
    <property type="match status" value="1"/>
</dbReference>